<reference evidence="1 2" key="1">
    <citation type="journal article" date="2022" name="Hortic Res">
        <title>A haplotype resolved chromosomal level avocado genome allows analysis of novel avocado genes.</title>
        <authorList>
            <person name="Nath O."/>
            <person name="Fletcher S.J."/>
            <person name="Hayward A."/>
            <person name="Shaw L.M."/>
            <person name="Masouleh A.K."/>
            <person name="Furtado A."/>
            <person name="Henry R.J."/>
            <person name="Mitter N."/>
        </authorList>
    </citation>
    <scope>NUCLEOTIDE SEQUENCE [LARGE SCALE GENOMIC DNA]</scope>
    <source>
        <strain evidence="2">cv. Hass</strain>
    </source>
</reference>
<evidence type="ECO:0000313" key="1">
    <source>
        <dbReference type="EMBL" id="KAJ8629590.1"/>
    </source>
</evidence>
<evidence type="ECO:0000313" key="2">
    <source>
        <dbReference type="Proteomes" id="UP001234297"/>
    </source>
</evidence>
<name>A0ACC2L8B4_PERAE</name>
<sequence>MINLRPSSWRKNFRHMCTITSEVPPYVHNNVSTPSSPSVSQRSFTDVFVTGAEGDKTMEEIIAKLQHKLNEKEAEIASLKQNPIKDRSSGLSNDSVDLNSLKDFVLRTVKEVTTPAGKIDFNYQKPYPSHMDEVPFPPGYTMPKFENFDGSGDPSKFLAHFVALYGDTAKNPLSFCNNL</sequence>
<gene>
    <name evidence="1" type="ORF">MRB53_022913</name>
</gene>
<dbReference type="EMBL" id="CM056815">
    <property type="protein sequence ID" value="KAJ8629590.1"/>
    <property type="molecule type" value="Genomic_DNA"/>
</dbReference>
<accession>A0ACC2L8B4</accession>
<keyword evidence="2" id="KW-1185">Reference proteome</keyword>
<comment type="caution">
    <text evidence="1">The sequence shown here is derived from an EMBL/GenBank/DDBJ whole genome shotgun (WGS) entry which is preliminary data.</text>
</comment>
<protein>
    <submittedName>
        <fullName evidence="1">Uncharacterized protein</fullName>
    </submittedName>
</protein>
<proteinExistence type="predicted"/>
<organism evidence="1 2">
    <name type="scientific">Persea americana</name>
    <name type="common">Avocado</name>
    <dbReference type="NCBI Taxonomy" id="3435"/>
    <lineage>
        <taxon>Eukaryota</taxon>
        <taxon>Viridiplantae</taxon>
        <taxon>Streptophyta</taxon>
        <taxon>Embryophyta</taxon>
        <taxon>Tracheophyta</taxon>
        <taxon>Spermatophyta</taxon>
        <taxon>Magnoliopsida</taxon>
        <taxon>Magnoliidae</taxon>
        <taxon>Laurales</taxon>
        <taxon>Lauraceae</taxon>
        <taxon>Persea</taxon>
    </lineage>
</organism>
<dbReference type="Proteomes" id="UP001234297">
    <property type="component" value="Chromosome 7"/>
</dbReference>